<keyword evidence="3 7" id="KW-0863">Zinc-finger</keyword>
<evidence type="ECO:0000256" key="2">
    <source>
        <dbReference type="ARBA" id="ARBA00022723"/>
    </source>
</evidence>
<dbReference type="InterPro" id="IPR008906">
    <property type="entry name" value="HATC_C_dom"/>
</dbReference>
<comment type="caution">
    <text evidence="10">The sequence shown here is derived from an EMBL/GenBank/DDBJ whole genome shotgun (WGS) entry which is preliminary data.</text>
</comment>
<keyword evidence="4" id="KW-0862">Zinc</keyword>
<reference evidence="10 11" key="1">
    <citation type="submission" date="2020-08" db="EMBL/GenBank/DDBJ databases">
        <title>Plant Genome Project.</title>
        <authorList>
            <person name="Zhang R.-G."/>
        </authorList>
    </citation>
    <scope>NUCLEOTIDE SEQUENCE [LARGE SCALE GENOMIC DNA]</scope>
    <source>
        <tissue evidence="10">Rhizome</tissue>
    </source>
</reference>
<dbReference type="GO" id="GO:0005634">
    <property type="term" value="C:nucleus"/>
    <property type="evidence" value="ECO:0007669"/>
    <property type="project" value="UniProtKB-SubCell"/>
</dbReference>
<gene>
    <name evidence="10" type="ORF">ZIOFF_055914</name>
</gene>
<dbReference type="GO" id="GO:0008270">
    <property type="term" value="F:zinc ion binding"/>
    <property type="evidence" value="ECO:0007669"/>
    <property type="project" value="UniProtKB-KW"/>
</dbReference>
<evidence type="ECO:0000256" key="1">
    <source>
        <dbReference type="ARBA" id="ARBA00004123"/>
    </source>
</evidence>
<dbReference type="PROSITE" id="PS50808">
    <property type="entry name" value="ZF_BED"/>
    <property type="match status" value="1"/>
</dbReference>
<keyword evidence="2" id="KW-0479">Metal-binding</keyword>
<dbReference type="PANTHER" id="PTHR32166">
    <property type="entry name" value="OSJNBA0013A04.12 PROTEIN"/>
    <property type="match status" value="1"/>
</dbReference>
<evidence type="ECO:0000256" key="5">
    <source>
        <dbReference type="ARBA" id="ARBA00023125"/>
    </source>
</evidence>
<evidence type="ECO:0000313" key="10">
    <source>
        <dbReference type="EMBL" id="KAG6487328.1"/>
    </source>
</evidence>
<evidence type="ECO:0000259" key="9">
    <source>
        <dbReference type="PROSITE" id="PS50808"/>
    </source>
</evidence>
<keyword evidence="5" id="KW-0238">DNA-binding</keyword>
<comment type="subcellular location">
    <subcellularLocation>
        <location evidence="1">Nucleus</location>
    </subcellularLocation>
</comment>
<evidence type="ECO:0000256" key="7">
    <source>
        <dbReference type="PROSITE-ProRule" id="PRU00027"/>
    </source>
</evidence>
<feature type="domain" description="BED-type" evidence="9">
    <location>
        <begin position="15"/>
        <end position="71"/>
    </location>
</feature>
<dbReference type="InterPro" id="IPR003656">
    <property type="entry name" value="Znf_BED"/>
</dbReference>
<name>A0A8J5FL80_ZINOF</name>
<dbReference type="InterPro" id="IPR012337">
    <property type="entry name" value="RNaseH-like_sf"/>
</dbReference>
<evidence type="ECO:0000256" key="4">
    <source>
        <dbReference type="ARBA" id="ARBA00022833"/>
    </source>
</evidence>
<dbReference type="InterPro" id="IPR007021">
    <property type="entry name" value="DUF659"/>
</dbReference>
<dbReference type="EMBL" id="JACMSC010000015">
    <property type="protein sequence ID" value="KAG6487328.1"/>
    <property type="molecule type" value="Genomic_DNA"/>
</dbReference>
<dbReference type="PANTHER" id="PTHR32166:SF122">
    <property type="entry name" value="OS09G0499600 PROTEIN"/>
    <property type="match status" value="1"/>
</dbReference>
<proteinExistence type="predicted"/>
<protein>
    <recommendedName>
        <fullName evidence="9">BED-type domain-containing protein</fullName>
    </recommendedName>
</protein>
<accession>A0A8J5FL80</accession>
<organism evidence="10 11">
    <name type="scientific">Zingiber officinale</name>
    <name type="common">Ginger</name>
    <name type="synonym">Amomum zingiber</name>
    <dbReference type="NCBI Taxonomy" id="94328"/>
    <lineage>
        <taxon>Eukaryota</taxon>
        <taxon>Viridiplantae</taxon>
        <taxon>Streptophyta</taxon>
        <taxon>Embryophyta</taxon>
        <taxon>Tracheophyta</taxon>
        <taxon>Spermatophyta</taxon>
        <taxon>Magnoliopsida</taxon>
        <taxon>Liliopsida</taxon>
        <taxon>Zingiberales</taxon>
        <taxon>Zingiberaceae</taxon>
        <taxon>Zingiber</taxon>
    </lineage>
</organism>
<dbReference type="Pfam" id="PF04937">
    <property type="entry name" value="DUF659"/>
    <property type="match status" value="1"/>
</dbReference>
<feature type="region of interest" description="Disordered" evidence="8">
    <location>
        <begin position="676"/>
        <end position="698"/>
    </location>
</feature>
<dbReference type="AlphaFoldDB" id="A0A8J5FL80"/>
<feature type="compositionally biased region" description="Low complexity" evidence="8">
    <location>
        <begin position="682"/>
        <end position="698"/>
    </location>
</feature>
<keyword evidence="11" id="KW-1185">Reference proteome</keyword>
<evidence type="ECO:0000256" key="3">
    <source>
        <dbReference type="ARBA" id="ARBA00022771"/>
    </source>
</evidence>
<dbReference type="GO" id="GO:0046983">
    <property type="term" value="F:protein dimerization activity"/>
    <property type="evidence" value="ECO:0007669"/>
    <property type="project" value="InterPro"/>
</dbReference>
<dbReference type="SUPFAM" id="SSF53098">
    <property type="entry name" value="Ribonuclease H-like"/>
    <property type="match status" value="1"/>
</dbReference>
<dbReference type="GO" id="GO:0003677">
    <property type="term" value="F:DNA binding"/>
    <property type="evidence" value="ECO:0007669"/>
    <property type="project" value="UniProtKB-KW"/>
</dbReference>
<evidence type="ECO:0000313" key="11">
    <source>
        <dbReference type="Proteomes" id="UP000734854"/>
    </source>
</evidence>
<evidence type="ECO:0000256" key="6">
    <source>
        <dbReference type="ARBA" id="ARBA00023242"/>
    </source>
</evidence>
<keyword evidence="6" id="KW-0539">Nucleus</keyword>
<dbReference type="Pfam" id="PF05699">
    <property type="entry name" value="Dimer_Tnp_hAT"/>
    <property type="match status" value="1"/>
</dbReference>
<dbReference type="Proteomes" id="UP000734854">
    <property type="component" value="Unassembled WGS sequence"/>
</dbReference>
<sequence>MMRSKTQNRKNVLGSRTDIGWEYGEEVDNDSRKIKCRFCKEIILGNVFRFKHHLACTKKDVKACKSVPDEVIKQMRRVLDQQKSSKRKSMNDEEEEMVDLRDEAGKLFCTSGIPFSCAKNRDYAKKLELVGKCDSKFVAPSYQEFENSSLEKKRKTTTVVHEKYRFEWKKGCSIICDEWTNMRGRSCCKFFVNSPMGNMFLRSIDTSDFSEMTVKVFEALDKIVEEVGEENVIQVITNNDANYKVAMEMLIEKRKMIFWSPCVVQLLDGILKNFENNLSHQIIIDKGKKISTFICSRTIVMFILRMFTGGKDLSRPEATQSAKAYLTLLSLIDMKDSLIAMFSSEQWKSNELAMTKEGEEIQQIVMDDVFWIEIVDCLNFALPIIEVLVKIYSDEKPNMGFIYKEMNCAKDSLQSLNNVKRCELIQKTINEIWIAQLHQLYVASYLLNPQLLFNPTFNFPSEINEEPSTYLARMVNYYDGDLSMNAEKLKKIEGQVVDFFKAQGLFGSKAAILERNTKDPAKWWDSYGKHCPELQRLAIRLLSLTCSSCGSGQSWNASKQVYLKKRSHLYQKKPNDSFLLIQNFKTRTDEPKLKDFGALMQKLPSDNELITAKEVPQPGVVLPSAFNPSRPTIPTPSNPNIPFVSFDVVVAQALSSFSSRHLLLAVDPSPLALLKTNRRSSRSWASTSPKSSAKPSQS</sequence>
<evidence type="ECO:0000256" key="8">
    <source>
        <dbReference type="SAM" id="MobiDB-lite"/>
    </source>
</evidence>